<dbReference type="PANTHER" id="PTHR11705:SF119">
    <property type="entry name" value="OS02G0119300 PROTEIN"/>
    <property type="match status" value="1"/>
</dbReference>
<organism evidence="7 8">
    <name type="scientific">Cyclostephanos tholiformis</name>
    <dbReference type="NCBI Taxonomy" id="382380"/>
    <lineage>
        <taxon>Eukaryota</taxon>
        <taxon>Sar</taxon>
        <taxon>Stramenopiles</taxon>
        <taxon>Ochrophyta</taxon>
        <taxon>Bacillariophyta</taxon>
        <taxon>Coscinodiscophyceae</taxon>
        <taxon>Thalassiosirophycidae</taxon>
        <taxon>Stephanodiscales</taxon>
        <taxon>Stephanodiscaceae</taxon>
        <taxon>Cyclostephanos</taxon>
    </lineage>
</organism>
<feature type="compositionally biased region" description="Low complexity" evidence="4">
    <location>
        <begin position="516"/>
        <end position="540"/>
    </location>
</feature>
<feature type="transmembrane region" description="Helical" evidence="5">
    <location>
        <begin position="12"/>
        <end position="34"/>
    </location>
</feature>
<gene>
    <name evidence="7" type="ORF">ACHAXA_005818</name>
</gene>
<dbReference type="EMBL" id="JALLPB020000091">
    <property type="protein sequence ID" value="KAL3817785.1"/>
    <property type="molecule type" value="Genomic_DNA"/>
</dbReference>
<dbReference type="Proteomes" id="UP001530377">
    <property type="component" value="Unassembled WGS sequence"/>
</dbReference>
<keyword evidence="5" id="KW-1133">Transmembrane helix</keyword>
<reference evidence="7 8" key="1">
    <citation type="submission" date="2024-10" db="EMBL/GenBank/DDBJ databases">
        <title>Updated reference genomes for cyclostephanoid diatoms.</title>
        <authorList>
            <person name="Roberts W.R."/>
            <person name="Alverson A.J."/>
        </authorList>
    </citation>
    <scope>NUCLEOTIDE SEQUENCE [LARGE SCALE GENOMIC DNA]</scope>
    <source>
        <strain evidence="7 8">AJA228-03</strain>
    </source>
</reference>
<evidence type="ECO:0000256" key="3">
    <source>
        <dbReference type="PROSITE-ProRule" id="PRU01379"/>
    </source>
</evidence>
<feature type="compositionally biased region" description="Low complexity" evidence="4">
    <location>
        <begin position="548"/>
        <end position="574"/>
    </location>
</feature>
<proteinExistence type="inferred from homology"/>
<comment type="cofactor">
    <cofactor evidence="1">
        <name>Zn(2+)</name>
        <dbReference type="ChEBI" id="CHEBI:29105"/>
    </cofactor>
</comment>
<dbReference type="SMART" id="SM00631">
    <property type="entry name" value="Zn_pept"/>
    <property type="match status" value="1"/>
</dbReference>
<dbReference type="PROSITE" id="PS52035">
    <property type="entry name" value="PEPTIDASE_M14"/>
    <property type="match status" value="1"/>
</dbReference>
<keyword evidence="5" id="KW-0812">Transmembrane</keyword>
<keyword evidence="5" id="KW-0472">Membrane</keyword>
<dbReference type="PANTHER" id="PTHR11705">
    <property type="entry name" value="PROTEASE FAMILY M14 CARBOXYPEPTIDASE A,B"/>
    <property type="match status" value="1"/>
</dbReference>
<evidence type="ECO:0000256" key="5">
    <source>
        <dbReference type="SAM" id="Phobius"/>
    </source>
</evidence>
<protein>
    <recommendedName>
        <fullName evidence="6">Peptidase M14 domain-containing protein</fullName>
    </recommendedName>
</protein>
<feature type="domain" description="Peptidase M14" evidence="6">
    <location>
        <begin position="64"/>
        <end position="390"/>
    </location>
</feature>
<dbReference type="InterPro" id="IPR000834">
    <property type="entry name" value="Peptidase_M14"/>
</dbReference>
<evidence type="ECO:0000313" key="7">
    <source>
        <dbReference type="EMBL" id="KAL3817785.1"/>
    </source>
</evidence>
<evidence type="ECO:0000259" key="6">
    <source>
        <dbReference type="PROSITE" id="PS52035"/>
    </source>
</evidence>
<comment type="similarity">
    <text evidence="2 3">Belongs to the peptidase M14 family.</text>
</comment>
<evidence type="ECO:0000256" key="4">
    <source>
        <dbReference type="SAM" id="MobiDB-lite"/>
    </source>
</evidence>
<sequence>MKNMGAHSSFSSSAAAALSIVMMLVMEIFVVVIAREEDSYYNRETITTIDGHDCFRDLNGMIRAMFSLSTEYPHLTSIVDAGDSYIRSSGIPNQNYDGLSSDGYDIYAMNVTAPWPSSSSSSSSSSGAAKGRMMITSGVHAREYAPPELSLRFMEYLLENYEVDPDVTWLLRHTEIHFLLHVNPDGRYVAENYPEIMQRKNMDDADGGGGCYAVGVDVNRNFDLMWGDLSGGNTSDDPCMDTYHGPYPESESETRAVAQYARDLFPEAQRKDDITLESGEEIMGVFVDIHSSGEFVYFPWGYADLKSPDDEAFQALGRKVAYHPNYKLWGPGSPNFAYAASGDSSDFMYGKLGVASFGLEIGQSFYEDCDIFENDIVPNLLPSLLYAAKIASKPFSLVKGPDIIDLSLSISTDDTNVMIITVVASDNQLANGYVTGEQGVAYVRLYLDVHPNDYVDGDDVTFDMAPSSSDDGQTFVLELSLPHGLEPGQHALFVQATDGDGYVGPVSSVFFDFESADTTSPTTDPPSASLSSSPSTDQPTGLVPSDVPITDNPSTSSPTSSPTTPSPRSDQPTTESPSFEPTSNPISDPSEAPSVGPSDASTPTSGPTLRPTIISLLQPKNIPVNLPDSIDTTIKIPNLITSMNSATGPIFCSSIVVAASLAIILII</sequence>
<accession>A0ABD3RZX8</accession>
<comment type="caution">
    <text evidence="7">The sequence shown here is derived from an EMBL/GenBank/DDBJ whole genome shotgun (WGS) entry which is preliminary data.</text>
</comment>
<keyword evidence="8" id="KW-1185">Reference proteome</keyword>
<evidence type="ECO:0000256" key="1">
    <source>
        <dbReference type="ARBA" id="ARBA00001947"/>
    </source>
</evidence>
<feature type="region of interest" description="Disordered" evidence="4">
    <location>
        <begin position="516"/>
        <end position="611"/>
    </location>
</feature>
<dbReference type="AlphaFoldDB" id="A0ABD3RZX8"/>
<evidence type="ECO:0000256" key="2">
    <source>
        <dbReference type="ARBA" id="ARBA00005988"/>
    </source>
</evidence>
<dbReference type="Pfam" id="PF00246">
    <property type="entry name" value="Peptidase_M14"/>
    <property type="match status" value="1"/>
</dbReference>
<dbReference type="Gene3D" id="3.40.630.10">
    <property type="entry name" value="Zn peptidases"/>
    <property type="match status" value="1"/>
</dbReference>
<dbReference type="SUPFAM" id="SSF53187">
    <property type="entry name" value="Zn-dependent exopeptidases"/>
    <property type="match status" value="1"/>
</dbReference>
<feature type="active site" description="Proton donor/acceptor" evidence="3">
    <location>
        <position position="360"/>
    </location>
</feature>
<feature type="compositionally biased region" description="Polar residues" evidence="4">
    <location>
        <begin position="575"/>
        <end position="587"/>
    </location>
</feature>
<evidence type="ECO:0000313" key="8">
    <source>
        <dbReference type="Proteomes" id="UP001530377"/>
    </source>
</evidence>
<name>A0ABD3RZX8_9STRA</name>